<evidence type="ECO:0000313" key="1">
    <source>
        <dbReference type="EMBL" id="CAG8587842.1"/>
    </source>
</evidence>
<proteinExistence type="predicted"/>
<dbReference type="Proteomes" id="UP000789508">
    <property type="component" value="Unassembled WGS sequence"/>
</dbReference>
<dbReference type="AlphaFoldDB" id="A0A9N9C142"/>
<evidence type="ECO:0000313" key="2">
    <source>
        <dbReference type="Proteomes" id="UP000789508"/>
    </source>
</evidence>
<dbReference type="EMBL" id="CAJVPS010003382">
    <property type="protein sequence ID" value="CAG8587842.1"/>
    <property type="molecule type" value="Genomic_DNA"/>
</dbReference>
<comment type="caution">
    <text evidence="1">The sequence shown here is derived from an EMBL/GenBank/DDBJ whole genome shotgun (WGS) entry which is preliminary data.</text>
</comment>
<gene>
    <name evidence="1" type="ORF">ALEPTO_LOCUS7566</name>
</gene>
<name>A0A9N9C142_9GLOM</name>
<organism evidence="1 2">
    <name type="scientific">Ambispora leptoticha</name>
    <dbReference type="NCBI Taxonomy" id="144679"/>
    <lineage>
        <taxon>Eukaryota</taxon>
        <taxon>Fungi</taxon>
        <taxon>Fungi incertae sedis</taxon>
        <taxon>Mucoromycota</taxon>
        <taxon>Glomeromycotina</taxon>
        <taxon>Glomeromycetes</taxon>
        <taxon>Archaeosporales</taxon>
        <taxon>Ambisporaceae</taxon>
        <taxon>Ambispora</taxon>
    </lineage>
</organism>
<protein>
    <submittedName>
        <fullName evidence="1">980_t:CDS:1</fullName>
    </submittedName>
</protein>
<accession>A0A9N9C142</accession>
<keyword evidence="2" id="KW-1185">Reference proteome</keyword>
<sequence length="76" mass="9108">MRRVHKWVRPTLSIRTFTYDDVWKDVNGNVTGYRAHGVTRTEFAHKPNSLFIFKRNLFCNRVTIFKLFKSFIEVVT</sequence>
<reference evidence="1" key="1">
    <citation type="submission" date="2021-06" db="EMBL/GenBank/DDBJ databases">
        <authorList>
            <person name="Kallberg Y."/>
            <person name="Tangrot J."/>
            <person name="Rosling A."/>
        </authorList>
    </citation>
    <scope>NUCLEOTIDE SEQUENCE</scope>
    <source>
        <strain evidence="1">FL130A</strain>
    </source>
</reference>